<reference evidence="2" key="1">
    <citation type="submission" date="2014-09" db="EMBL/GenBank/DDBJ databases">
        <authorList>
            <person name="Magalhaes I.L.F."/>
            <person name="Oliveira U."/>
            <person name="Santos F.R."/>
            <person name="Vidigal T.H.D.A."/>
            <person name="Brescovit A.D."/>
            <person name="Santos A.J."/>
        </authorList>
    </citation>
    <scope>NUCLEOTIDE SEQUENCE</scope>
    <source>
        <tissue evidence="2">Shoot tissue taken approximately 20 cm above the soil surface</tissue>
    </source>
</reference>
<evidence type="ECO:0000256" key="1">
    <source>
        <dbReference type="SAM" id="Phobius"/>
    </source>
</evidence>
<sequence>MNKQLGPFWNSTTFSILIIIAGNFVCFVVQSSDITTS</sequence>
<protein>
    <submittedName>
        <fullName evidence="2">Uncharacterized protein</fullName>
    </submittedName>
</protein>
<reference evidence="2" key="2">
    <citation type="journal article" date="2015" name="Data Brief">
        <title>Shoot transcriptome of the giant reed, Arundo donax.</title>
        <authorList>
            <person name="Barrero R.A."/>
            <person name="Guerrero F.D."/>
            <person name="Moolhuijzen P."/>
            <person name="Goolsby J.A."/>
            <person name="Tidwell J."/>
            <person name="Bellgard S.E."/>
            <person name="Bellgard M.I."/>
        </authorList>
    </citation>
    <scope>NUCLEOTIDE SEQUENCE</scope>
    <source>
        <tissue evidence="2">Shoot tissue taken approximately 20 cm above the soil surface</tissue>
    </source>
</reference>
<name>A0A0A8ZLC6_ARUDO</name>
<accession>A0A0A8ZLC6</accession>
<dbReference type="EMBL" id="GBRH01260345">
    <property type="protein sequence ID" value="JAD37550.1"/>
    <property type="molecule type" value="Transcribed_RNA"/>
</dbReference>
<dbReference type="AlphaFoldDB" id="A0A0A8ZLC6"/>
<feature type="transmembrane region" description="Helical" evidence="1">
    <location>
        <begin position="12"/>
        <end position="29"/>
    </location>
</feature>
<proteinExistence type="predicted"/>
<keyword evidence="1" id="KW-1133">Transmembrane helix</keyword>
<keyword evidence="1" id="KW-0472">Membrane</keyword>
<evidence type="ECO:0000313" key="2">
    <source>
        <dbReference type="EMBL" id="JAD37550.1"/>
    </source>
</evidence>
<organism evidence="2">
    <name type="scientific">Arundo donax</name>
    <name type="common">Giant reed</name>
    <name type="synonym">Donax arundinaceus</name>
    <dbReference type="NCBI Taxonomy" id="35708"/>
    <lineage>
        <taxon>Eukaryota</taxon>
        <taxon>Viridiplantae</taxon>
        <taxon>Streptophyta</taxon>
        <taxon>Embryophyta</taxon>
        <taxon>Tracheophyta</taxon>
        <taxon>Spermatophyta</taxon>
        <taxon>Magnoliopsida</taxon>
        <taxon>Liliopsida</taxon>
        <taxon>Poales</taxon>
        <taxon>Poaceae</taxon>
        <taxon>PACMAD clade</taxon>
        <taxon>Arundinoideae</taxon>
        <taxon>Arundineae</taxon>
        <taxon>Arundo</taxon>
    </lineage>
</organism>
<keyword evidence="1" id="KW-0812">Transmembrane</keyword>